<evidence type="ECO:0000256" key="4">
    <source>
        <dbReference type="ARBA" id="ARBA00011533"/>
    </source>
</evidence>
<keyword evidence="8 16" id="KW-0812">Transmembrane</keyword>
<evidence type="ECO:0000256" key="10">
    <source>
        <dbReference type="ARBA" id="ARBA00022982"/>
    </source>
</evidence>
<keyword evidence="10" id="KW-0249">Electron transport</keyword>
<dbReference type="PANTHER" id="PTHR15222:SF2">
    <property type="entry name" value="NADH DEHYDROGENASE [UBIQUINONE] 1 BETA SUBCOMPLEX SUBUNIT 1"/>
    <property type="match status" value="1"/>
</dbReference>
<comment type="caution">
    <text evidence="17">The sequence shown here is derived from an EMBL/GenBank/DDBJ whole genome shotgun (WGS) entry which is preliminary data.</text>
</comment>
<organism evidence="17 18">
    <name type="scientific">Scleropages formosus</name>
    <name type="common">Asian bonytongue</name>
    <name type="synonym">Osteoglossum formosum</name>
    <dbReference type="NCBI Taxonomy" id="113540"/>
    <lineage>
        <taxon>Eukaryota</taxon>
        <taxon>Metazoa</taxon>
        <taxon>Chordata</taxon>
        <taxon>Craniata</taxon>
        <taxon>Vertebrata</taxon>
        <taxon>Euteleostomi</taxon>
        <taxon>Actinopterygii</taxon>
        <taxon>Neopterygii</taxon>
        <taxon>Teleostei</taxon>
        <taxon>Osteoglossocephala</taxon>
        <taxon>Osteoglossomorpha</taxon>
        <taxon>Osteoglossiformes</taxon>
        <taxon>Osteoglossidae</taxon>
        <taxon>Scleropages</taxon>
    </lineage>
</organism>
<dbReference type="InterPro" id="IPR012575">
    <property type="entry name" value="NDUB1"/>
</dbReference>
<evidence type="ECO:0000313" key="17">
    <source>
        <dbReference type="EMBL" id="KPP64053.1"/>
    </source>
</evidence>
<gene>
    <name evidence="17" type="ORF">Z043_117640</name>
</gene>
<dbReference type="PANTHER" id="PTHR15222">
    <property type="entry name" value="NADH DEHYDROGENASE [UBIQUINONE] 1 BETA SUBCOMPLEX SUBUNIT 1"/>
    <property type="match status" value="1"/>
</dbReference>
<accession>A0A0P7WJW4</accession>
<dbReference type="Pfam" id="PF08040">
    <property type="entry name" value="NADH_oxidored"/>
    <property type="match status" value="1"/>
</dbReference>
<dbReference type="AlphaFoldDB" id="A0A0P7WJW4"/>
<proteinExistence type="inferred from homology"/>
<evidence type="ECO:0000256" key="12">
    <source>
        <dbReference type="ARBA" id="ARBA00023128"/>
    </source>
</evidence>
<evidence type="ECO:0000256" key="3">
    <source>
        <dbReference type="ARBA" id="ARBA00007393"/>
    </source>
</evidence>
<protein>
    <recommendedName>
        <fullName evidence="5">NADH dehydrogenase [ubiquinone] 1 beta subcomplex subunit 1</fullName>
    </recommendedName>
    <alternativeName>
        <fullName evidence="15">Complex I-MNLL</fullName>
    </alternativeName>
    <alternativeName>
        <fullName evidence="14">NADH-ubiquinone oxidoreductase MNLL subunit</fullName>
    </alternativeName>
</protein>
<feature type="transmembrane region" description="Helical" evidence="16">
    <location>
        <begin position="24"/>
        <end position="40"/>
    </location>
</feature>
<evidence type="ECO:0000313" key="18">
    <source>
        <dbReference type="Proteomes" id="UP000034805"/>
    </source>
</evidence>
<evidence type="ECO:0000256" key="5">
    <source>
        <dbReference type="ARBA" id="ARBA00018678"/>
    </source>
</evidence>
<keyword evidence="9" id="KW-0999">Mitochondrion inner membrane</keyword>
<dbReference type="STRING" id="113540.ENSSFOP00015003208"/>
<dbReference type="Proteomes" id="UP000034805">
    <property type="component" value="Unassembled WGS sequence"/>
</dbReference>
<evidence type="ECO:0000256" key="11">
    <source>
        <dbReference type="ARBA" id="ARBA00022989"/>
    </source>
</evidence>
<reference evidence="17 18" key="1">
    <citation type="submission" date="2015-08" db="EMBL/GenBank/DDBJ databases">
        <title>The genome of the Asian arowana (Scleropages formosus).</title>
        <authorList>
            <person name="Tan M.H."/>
            <person name="Gan H.M."/>
            <person name="Croft L.J."/>
            <person name="Austin C.M."/>
        </authorList>
    </citation>
    <scope>NUCLEOTIDE SEQUENCE [LARGE SCALE GENOMIC DNA]</scope>
    <source>
        <strain evidence="17">Aro1</strain>
    </source>
</reference>
<evidence type="ECO:0000256" key="7">
    <source>
        <dbReference type="ARBA" id="ARBA00022660"/>
    </source>
</evidence>
<evidence type="ECO:0000256" key="2">
    <source>
        <dbReference type="ARBA" id="ARBA00004298"/>
    </source>
</evidence>
<comment type="subcellular location">
    <subcellularLocation>
        <location evidence="2">Mitochondrion inner membrane</location>
        <topology evidence="2">Single-pass membrane protein</topology>
        <orientation evidence="2">Matrix side</orientation>
    </subcellularLocation>
</comment>
<name>A0A0P7WJW4_SCLFO</name>
<sequence length="91" mass="10167">MKAVNEDDRHSGNMVNVASVLRNHWVNVLVPLGFVIGVYLDRKNDEKLTAFRNKSKLYSSLWTVGGNPHECREVILTDSTGFKSSCMAKGL</sequence>
<keyword evidence="6" id="KW-0813">Transport</keyword>
<evidence type="ECO:0000256" key="13">
    <source>
        <dbReference type="ARBA" id="ARBA00023136"/>
    </source>
</evidence>
<evidence type="ECO:0000256" key="6">
    <source>
        <dbReference type="ARBA" id="ARBA00022448"/>
    </source>
</evidence>
<evidence type="ECO:0000256" key="16">
    <source>
        <dbReference type="SAM" id="Phobius"/>
    </source>
</evidence>
<comment type="function">
    <text evidence="1">Accessory subunit of the mitochondrial membrane respiratory chain NADH dehydrogenase (Complex I) that is believed not to be involved in catalysis. Complex I functions in the transfer of electrons from NADH to the respiratory chain. The immediate electron acceptor for the enzyme is believed to be ubiquinone.</text>
</comment>
<comment type="subunit">
    <text evidence="4">Complex I is composed of 45 different subunits.</text>
</comment>
<dbReference type="EMBL" id="JARO02007348">
    <property type="protein sequence ID" value="KPP64053.1"/>
    <property type="molecule type" value="Genomic_DNA"/>
</dbReference>
<evidence type="ECO:0000256" key="9">
    <source>
        <dbReference type="ARBA" id="ARBA00022792"/>
    </source>
</evidence>
<evidence type="ECO:0000256" key="14">
    <source>
        <dbReference type="ARBA" id="ARBA00030377"/>
    </source>
</evidence>
<comment type="similarity">
    <text evidence="3">Belongs to the complex I NDUFB1 subunit family.</text>
</comment>
<keyword evidence="7" id="KW-0679">Respiratory chain</keyword>
<keyword evidence="12" id="KW-0496">Mitochondrion</keyword>
<keyword evidence="13 16" id="KW-0472">Membrane</keyword>
<evidence type="ECO:0000256" key="8">
    <source>
        <dbReference type="ARBA" id="ARBA00022692"/>
    </source>
</evidence>
<evidence type="ECO:0000256" key="1">
    <source>
        <dbReference type="ARBA" id="ARBA00003335"/>
    </source>
</evidence>
<evidence type="ECO:0000256" key="15">
    <source>
        <dbReference type="ARBA" id="ARBA00033364"/>
    </source>
</evidence>
<keyword evidence="11 16" id="KW-1133">Transmembrane helix</keyword>
<dbReference type="GO" id="GO:0005743">
    <property type="term" value="C:mitochondrial inner membrane"/>
    <property type="evidence" value="ECO:0007669"/>
    <property type="project" value="UniProtKB-SubCell"/>
</dbReference>